<dbReference type="InterPro" id="IPR011032">
    <property type="entry name" value="GroES-like_sf"/>
</dbReference>
<dbReference type="Gene3D" id="3.40.50.720">
    <property type="entry name" value="NAD(P)-binding Rossmann-like Domain"/>
    <property type="match status" value="1"/>
</dbReference>
<dbReference type="InterPro" id="IPR047122">
    <property type="entry name" value="Trans-enoyl_RdTase-like"/>
</dbReference>
<evidence type="ECO:0000313" key="4">
    <source>
        <dbReference type="EMBL" id="KIM99388.1"/>
    </source>
</evidence>
<accession>A0A0C3CK79</accession>
<dbReference type="GO" id="GO:0016651">
    <property type="term" value="F:oxidoreductase activity, acting on NAD(P)H"/>
    <property type="evidence" value="ECO:0007669"/>
    <property type="project" value="InterPro"/>
</dbReference>
<comment type="similarity">
    <text evidence="1">Belongs to the zinc-containing alcohol dehydrogenase family.</text>
</comment>
<organism evidence="4 5">
    <name type="scientific">Oidiodendron maius (strain Zn)</name>
    <dbReference type="NCBI Taxonomy" id="913774"/>
    <lineage>
        <taxon>Eukaryota</taxon>
        <taxon>Fungi</taxon>
        <taxon>Dikarya</taxon>
        <taxon>Ascomycota</taxon>
        <taxon>Pezizomycotina</taxon>
        <taxon>Leotiomycetes</taxon>
        <taxon>Leotiomycetes incertae sedis</taxon>
        <taxon>Myxotrichaceae</taxon>
        <taxon>Oidiodendron</taxon>
    </lineage>
</organism>
<dbReference type="SUPFAM" id="SSF50129">
    <property type="entry name" value="GroES-like"/>
    <property type="match status" value="1"/>
</dbReference>
<sequence length="350" mass="37557">MKEALVQPDLSVRIIESPIPTPGPDEITIQVVTLGINPIDWKAADPQVANALLGMLKAKQYANPGKDIAGYVHSVGSNVQEFKLGDRVASTNHGGGFAEYAIGPGFTTYLLPNHVSFEEAVSYGLGYLTAALNLYKELRLSEPWNPATETTPLVIYGASSTVGAFAVKLARLSNIHPIIAVAGRGAGFVSSLLDSSKGDVVIDYRKGSEHVISEIQRSDPKAQNVLDAISIPESISLLSSIPDPVNRQMSLVLPPEAPTVNPRINITVSFAPLLWEPNDPSGPDGEITARIALKAFAYITFRYLVHAQANHLISPHPCEVLPGGLEEISGGLKNLRDGKNSARKYILRIT</sequence>
<dbReference type="STRING" id="913774.A0A0C3CK79"/>
<dbReference type="PANTHER" id="PTHR45348">
    <property type="entry name" value="HYPOTHETICAL OXIDOREDUCTASE (EUROFUNG)"/>
    <property type="match status" value="1"/>
</dbReference>
<dbReference type="InterPro" id="IPR013154">
    <property type="entry name" value="ADH-like_N"/>
</dbReference>
<dbReference type="SMART" id="SM00829">
    <property type="entry name" value="PKS_ER"/>
    <property type="match status" value="1"/>
</dbReference>
<reference evidence="4 5" key="1">
    <citation type="submission" date="2014-04" db="EMBL/GenBank/DDBJ databases">
        <authorList>
            <consortium name="DOE Joint Genome Institute"/>
            <person name="Kuo A."/>
            <person name="Martino E."/>
            <person name="Perotto S."/>
            <person name="Kohler A."/>
            <person name="Nagy L.G."/>
            <person name="Floudas D."/>
            <person name="Copeland A."/>
            <person name="Barry K.W."/>
            <person name="Cichocki N."/>
            <person name="Veneault-Fourrey C."/>
            <person name="LaButti K."/>
            <person name="Lindquist E.A."/>
            <person name="Lipzen A."/>
            <person name="Lundell T."/>
            <person name="Morin E."/>
            <person name="Murat C."/>
            <person name="Sun H."/>
            <person name="Tunlid A."/>
            <person name="Henrissat B."/>
            <person name="Grigoriev I.V."/>
            <person name="Hibbett D.S."/>
            <person name="Martin F."/>
            <person name="Nordberg H.P."/>
            <person name="Cantor M.N."/>
            <person name="Hua S.X."/>
        </authorList>
    </citation>
    <scope>NUCLEOTIDE SEQUENCE [LARGE SCALE GENOMIC DNA]</scope>
    <source>
        <strain evidence="4 5">Zn</strain>
    </source>
</reference>
<evidence type="ECO:0000259" key="3">
    <source>
        <dbReference type="SMART" id="SM00829"/>
    </source>
</evidence>
<dbReference type="OrthoDB" id="3233595at2759"/>
<dbReference type="Gene3D" id="3.90.180.10">
    <property type="entry name" value="Medium-chain alcohol dehydrogenases, catalytic domain"/>
    <property type="match status" value="1"/>
</dbReference>
<dbReference type="Proteomes" id="UP000054321">
    <property type="component" value="Unassembled WGS sequence"/>
</dbReference>
<dbReference type="InterPro" id="IPR020843">
    <property type="entry name" value="ER"/>
</dbReference>
<evidence type="ECO:0000256" key="1">
    <source>
        <dbReference type="ARBA" id="ARBA00008072"/>
    </source>
</evidence>
<gene>
    <name evidence="4" type="ORF">OIDMADRAFT_126591</name>
</gene>
<dbReference type="HOGENOM" id="CLU_026673_16_0_1"/>
<keyword evidence="2" id="KW-0560">Oxidoreductase</keyword>
<keyword evidence="5" id="KW-1185">Reference proteome</keyword>
<dbReference type="SUPFAM" id="SSF51735">
    <property type="entry name" value="NAD(P)-binding Rossmann-fold domains"/>
    <property type="match status" value="1"/>
</dbReference>
<dbReference type="EMBL" id="KN832879">
    <property type="protein sequence ID" value="KIM99388.1"/>
    <property type="molecule type" value="Genomic_DNA"/>
</dbReference>
<reference evidence="5" key="2">
    <citation type="submission" date="2015-01" db="EMBL/GenBank/DDBJ databases">
        <title>Evolutionary Origins and Diversification of the Mycorrhizal Mutualists.</title>
        <authorList>
            <consortium name="DOE Joint Genome Institute"/>
            <consortium name="Mycorrhizal Genomics Consortium"/>
            <person name="Kohler A."/>
            <person name="Kuo A."/>
            <person name="Nagy L.G."/>
            <person name="Floudas D."/>
            <person name="Copeland A."/>
            <person name="Barry K.W."/>
            <person name="Cichocki N."/>
            <person name="Veneault-Fourrey C."/>
            <person name="LaButti K."/>
            <person name="Lindquist E.A."/>
            <person name="Lipzen A."/>
            <person name="Lundell T."/>
            <person name="Morin E."/>
            <person name="Murat C."/>
            <person name="Riley R."/>
            <person name="Ohm R."/>
            <person name="Sun H."/>
            <person name="Tunlid A."/>
            <person name="Henrissat B."/>
            <person name="Grigoriev I.V."/>
            <person name="Hibbett D.S."/>
            <person name="Martin F."/>
        </authorList>
    </citation>
    <scope>NUCLEOTIDE SEQUENCE [LARGE SCALE GENOMIC DNA]</scope>
    <source>
        <strain evidence="5">Zn</strain>
    </source>
</reference>
<dbReference type="InterPro" id="IPR036291">
    <property type="entry name" value="NAD(P)-bd_dom_sf"/>
</dbReference>
<dbReference type="Pfam" id="PF08240">
    <property type="entry name" value="ADH_N"/>
    <property type="match status" value="1"/>
</dbReference>
<evidence type="ECO:0000256" key="2">
    <source>
        <dbReference type="ARBA" id="ARBA00023002"/>
    </source>
</evidence>
<proteinExistence type="inferred from homology"/>
<dbReference type="AlphaFoldDB" id="A0A0C3CK79"/>
<evidence type="ECO:0000313" key="5">
    <source>
        <dbReference type="Proteomes" id="UP000054321"/>
    </source>
</evidence>
<dbReference type="CDD" id="cd08249">
    <property type="entry name" value="enoyl_reductase_like"/>
    <property type="match status" value="1"/>
</dbReference>
<feature type="domain" description="Enoyl reductase (ER)" evidence="3">
    <location>
        <begin position="9"/>
        <end position="313"/>
    </location>
</feature>
<protein>
    <recommendedName>
        <fullName evidence="3">Enoyl reductase (ER) domain-containing protein</fullName>
    </recommendedName>
</protein>
<name>A0A0C3CK79_OIDMZ</name>
<dbReference type="InParanoid" id="A0A0C3CK79"/>
<dbReference type="PANTHER" id="PTHR45348:SF5">
    <property type="entry name" value="OXIDOREDUCTASE, PUTATIVE (AFU_ORTHOLOGUE AFUA_8G01420)-RELATED"/>
    <property type="match status" value="1"/>
</dbReference>